<name>A0A182KHR6_9DIPT</name>
<protein>
    <submittedName>
        <fullName evidence="1">Uncharacterized protein</fullName>
    </submittedName>
</protein>
<dbReference type="VEuPathDB" id="VectorBase:ACHR014031"/>
<reference evidence="2" key="1">
    <citation type="submission" date="2013-03" db="EMBL/GenBank/DDBJ databases">
        <title>The Genome Sequence of Anopheles christyi ACHKN1017.</title>
        <authorList>
            <consortium name="The Broad Institute Genomics Platform"/>
            <person name="Neafsey D.E."/>
            <person name="Besansky N."/>
            <person name="Walker B."/>
            <person name="Young S.K."/>
            <person name="Zeng Q."/>
            <person name="Gargeya S."/>
            <person name="Fitzgerald M."/>
            <person name="Haas B."/>
            <person name="Abouelleil A."/>
            <person name="Allen A.W."/>
            <person name="Alvarado L."/>
            <person name="Arachchi H.M."/>
            <person name="Berlin A.M."/>
            <person name="Chapman S.B."/>
            <person name="Gainer-Dewar J."/>
            <person name="Goldberg J."/>
            <person name="Griggs A."/>
            <person name="Gujja S."/>
            <person name="Hansen M."/>
            <person name="Howarth C."/>
            <person name="Imamovic A."/>
            <person name="Ireland A."/>
            <person name="Larimer J."/>
            <person name="McCowan C."/>
            <person name="Murphy C."/>
            <person name="Pearson M."/>
            <person name="Poon T.W."/>
            <person name="Priest M."/>
            <person name="Roberts A."/>
            <person name="Saif S."/>
            <person name="Shea T."/>
            <person name="Sisk P."/>
            <person name="Sykes S."/>
            <person name="Wortman J."/>
            <person name="Nusbaum C."/>
            <person name="Birren B."/>
        </authorList>
    </citation>
    <scope>NUCLEOTIDE SEQUENCE [LARGE SCALE GENOMIC DNA]</scope>
    <source>
        <strain evidence="2">ACHKN1017</strain>
    </source>
</reference>
<dbReference type="Proteomes" id="UP000075881">
    <property type="component" value="Unassembled WGS sequence"/>
</dbReference>
<evidence type="ECO:0000313" key="1">
    <source>
        <dbReference type="EnsemblMetazoa" id="ACHR014031-PA"/>
    </source>
</evidence>
<accession>A0A182KHR6</accession>
<organism evidence="1 2">
    <name type="scientific">Anopheles christyi</name>
    <dbReference type="NCBI Taxonomy" id="43041"/>
    <lineage>
        <taxon>Eukaryota</taxon>
        <taxon>Metazoa</taxon>
        <taxon>Ecdysozoa</taxon>
        <taxon>Arthropoda</taxon>
        <taxon>Hexapoda</taxon>
        <taxon>Insecta</taxon>
        <taxon>Pterygota</taxon>
        <taxon>Neoptera</taxon>
        <taxon>Endopterygota</taxon>
        <taxon>Diptera</taxon>
        <taxon>Nematocera</taxon>
        <taxon>Culicoidea</taxon>
        <taxon>Culicidae</taxon>
        <taxon>Anophelinae</taxon>
        <taxon>Anopheles</taxon>
    </lineage>
</organism>
<keyword evidence="2" id="KW-1185">Reference proteome</keyword>
<proteinExistence type="predicted"/>
<sequence>MLCPPKVRVAHHLPDAIGQYGCTDPQPSRVHVHPPIQHLAGDNLMIDTRQMLHKVTQSRQSLGTVRIRFVDQPLQQITRYLLKQCRQTVPIIVRHRLGDSGRHITHHVLERMFQIDHPLDRFFQVEKLCPTGKRFVHQAVHQQHTTRLGNARYQCVQIAQQLLNPDQQRLHPLFRVFRPALVVTAQESHYLQYVTQLFLAQFMNHGRKDTARVVLTVLYHQLLEQHDGLLYVQQHIPG</sequence>
<reference evidence="1" key="2">
    <citation type="submission" date="2020-05" db="UniProtKB">
        <authorList>
            <consortium name="EnsemblMetazoa"/>
        </authorList>
    </citation>
    <scope>IDENTIFICATION</scope>
    <source>
        <strain evidence="1">ACHKN1017</strain>
    </source>
</reference>
<dbReference type="EnsemblMetazoa" id="ACHR014031-RA">
    <property type="protein sequence ID" value="ACHR014031-PA"/>
    <property type="gene ID" value="ACHR014031"/>
</dbReference>
<dbReference type="AlphaFoldDB" id="A0A182KHR6"/>
<evidence type="ECO:0000313" key="2">
    <source>
        <dbReference type="Proteomes" id="UP000075881"/>
    </source>
</evidence>